<proteinExistence type="predicted"/>
<dbReference type="SMART" id="SM00212">
    <property type="entry name" value="UBCc"/>
    <property type="match status" value="1"/>
</dbReference>
<evidence type="ECO:0000313" key="4">
    <source>
        <dbReference type="Proteomes" id="UP000245884"/>
    </source>
</evidence>
<evidence type="ECO:0000313" key="3">
    <source>
        <dbReference type="EMBL" id="PWN27795.1"/>
    </source>
</evidence>
<feature type="domain" description="UBC core" evidence="2">
    <location>
        <begin position="6"/>
        <end position="163"/>
    </location>
</feature>
<dbReference type="OrthoDB" id="1158011at2759"/>
<evidence type="ECO:0000259" key="2">
    <source>
        <dbReference type="PROSITE" id="PS50127"/>
    </source>
</evidence>
<evidence type="ECO:0000256" key="1">
    <source>
        <dbReference type="ARBA" id="ARBA00022786"/>
    </source>
</evidence>
<dbReference type="FunFam" id="3.10.110.10:FF:000109">
    <property type="entry name" value="Ubiquitin-conjugating enzyme E2 J2-like"/>
    <property type="match status" value="1"/>
</dbReference>
<dbReference type="SUPFAM" id="SSF54495">
    <property type="entry name" value="UBC-like"/>
    <property type="match status" value="1"/>
</dbReference>
<dbReference type="PANTHER" id="PTHR24067">
    <property type="entry name" value="UBIQUITIN-CONJUGATING ENZYME E2"/>
    <property type="match status" value="1"/>
</dbReference>
<protein>
    <submittedName>
        <fullName evidence="3">UBC-like protein</fullName>
    </submittedName>
</protein>
<dbReference type="AlphaFoldDB" id="A0A316UXD6"/>
<sequence>MATNKAATRRLAKEVTMMEREPPELCYARPLETDQFTWYFILRGPADTPYAGGEYLGSLSFPATYPFAPPTIKVQTPSGRFKENEAICTSFSNFHPGSWNPAWSIANVLVGLLSLMTSEEMTTGAISATTETRKAFAARSHSWNCSNVQFKKVFPEYCIAGDTAKDLPNMGTGGGANSTKAAGKSE</sequence>
<dbReference type="InterPro" id="IPR016135">
    <property type="entry name" value="UBQ-conjugating_enzyme/RWD"/>
</dbReference>
<dbReference type="Proteomes" id="UP000245884">
    <property type="component" value="Unassembled WGS sequence"/>
</dbReference>
<keyword evidence="4" id="KW-1185">Reference proteome</keyword>
<dbReference type="STRING" id="1569628.A0A316UXD6"/>
<dbReference type="GeneID" id="37027979"/>
<name>A0A316UXD6_9BASI</name>
<dbReference type="InterPro" id="IPR000608">
    <property type="entry name" value="UBC"/>
</dbReference>
<dbReference type="EMBL" id="KZ819667">
    <property type="protein sequence ID" value="PWN27795.1"/>
    <property type="molecule type" value="Genomic_DNA"/>
</dbReference>
<accession>A0A316UXD6</accession>
<dbReference type="Pfam" id="PF00179">
    <property type="entry name" value="UQ_con"/>
    <property type="match status" value="1"/>
</dbReference>
<dbReference type="Gene3D" id="3.10.110.10">
    <property type="entry name" value="Ubiquitin Conjugating Enzyme"/>
    <property type="match status" value="1"/>
</dbReference>
<keyword evidence="1" id="KW-0833">Ubl conjugation pathway</keyword>
<dbReference type="PROSITE" id="PS50127">
    <property type="entry name" value="UBC_2"/>
    <property type="match status" value="1"/>
</dbReference>
<dbReference type="CDD" id="cd23799">
    <property type="entry name" value="UBCc_UBE2J"/>
    <property type="match status" value="1"/>
</dbReference>
<dbReference type="InterPro" id="IPR050113">
    <property type="entry name" value="Ub_conjugating_enzyme"/>
</dbReference>
<reference evidence="3 4" key="1">
    <citation type="journal article" date="2018" name="Mol. Biol. Evol.">
        <title>Broad Genomic Sampling Reveals a Smut Pathogenic Ancestry of the Fungal Clade Ustilaginomycotina.</title>
        <authorList>
            <person name="Kijpornyongpan T."/>
            <person name="Mondo S.J."/>
            <person name="Barry K."/>
            <person name="Sandor L."/>
            <person name="Lee J."/>
            <person name="Lipzen A."/>
            <person name="Pangilinan J."/>
            <person name="LaButti K."/>
            <person name="Hainaut M."/>
            <person name="Henrissat B."/>
            <person name="Grigoriev I.V."/>
            <person name="Spatafora J.W."/>
            <person name="Aime M.C."/>
        </authorList>
    </citation>
    <scope>NUCLEOTIDE SEQUENCE [LARGE SCALE GENOMIC DNA]</scope>
    <source>
        <strain evidence="3 4">MCA 5214</strain>
    </source>
</reference>
<organism evidence="3 4">
    <name type="scientific">Jaminaea rosea</name>
    <dbReference type="NCBI Taxonomy" id="1569628"/>
    <lineage>
        <taxon>Eukaryota</taxon>
        <taxon>Fungi</taxon>
        <taxon>Dikarya</taxon>
        <taxon>Basidiomycota</taxon>
        <taxon>Ustilaginomycotina</taxon>
        <taxon>Exobasidiomycetes</taxon>
        <taxon>Microstromatales</taxon>
        <taxon>Microstromatales incertae sedis</taxon>
        <taxon>Jaminaea</taxon>
    </lineage>
</organism>
<dbReference type="RefSeq" id="XP_025362407.1">
    <property type="nucleotide sequence ID" value="XM_025506156.1"/>
</dbReference>
<gene>
    <name evidence="3" type="ORF">BDZ90DRAFT_232182</name>
</gene>